<evidence type="ECO:0000313" key="3">
    <source>
        <dbReference type="Proteomes" id="UP000776276"/>
    </source>
</evidence>
<feature type="transmembrane region" description="Helical" evidence="1">
    <location>
        <begin position="108"/>
        <end position="128"/>
    </location>
</feature>
<evidence type="ECO:0000313" key="2">
    <source>
        <dbReference type="EMBL" id="MBU3077607.1"/>
    </source>
</evidence>
<sequence>MIFVLIIGALVLTFGAVFAAQIAWRRRQGRWLIGSIGLFGLATILWIAGFRAEIGVSLAVESGSLVALVFILATAERRPGREVRERAVAPTPLAPGHRQRGLLRGMTAALLGLFAAIAAGMAFALAAPLAEQTRLIIAGLLVPSLWALAILWALAATRLWLPVAGLALIGTVGCAVAMLPRG</sequence>
<keyword evidence="1" id="KW-1133">Transmembrane helix</keyword>
<name>A0ABS6BIF4_9SPHN</name>
<protein>
    <recommendedName>
        <fullName evidence="4">DUF4040 domain-containing protein</fullName>
    </recommendedName>
</protein>
<comment type="caution">
    <text evidence="2">The sequence shown here is derived from an EMBL/GenBank/DDBJ whole genome shotgun (WGS) entry which is preliminary data.</text>
</comment>
<evidence type="ECO:0000256" key="1">
    <source>
        <dbReference type="SAM" id="Phobius"/>
    </source>
</evidence>
<feature type="transmembrane region" description="Helical" evidence="1">
    <location>
        <begin position="29"/>
        <end position="48"/>
    </location>
</feature>
<dbReference type="RefSeq" id="WP_216322317.1">
    <property type="nucleotide sequence ID" value="NZ_JAHKRT010000003.1"/>
</dbReference>
<gene>
    <name evidence="2" type="ORF">KOF26_06965</name>
</gene>
<keyword evidence="1" id="KW-0472">Membrane</keyword>
<keyword evidence="3" id="KW-1185">Reference proteome</keyword>
<keyword evidence="1" id="KW-0812">Transmembrane</keyword>
<evidence type="ECO:0008006" key="4">
    <source>
        <dbReference type="Google" id="ProtNLM"/>
    </source>
</evidence>
<feature type="transmembrane region" description="Helical" evidence="1">
    <location>
        <begin position="135"/>
        <end position="154"/>
    </location>
</feature>
<organism evidence="2 3">
    <name type="scientific">Sphingomonas quercus</name>
    <dbReference type="NCBI Taxonomy" id="2842451"/>
    <lineage>
        <taxon>Bacteria</taxon>
        <taxon>Pseudomonadati</taxon>
        <taxon>Pseudomonadota</taxon>
        <taxon>Alphaproteobacteria</taxon>
        <taxon>Sphingomonadales</taxon>
        <taxon>Sphingomonadaceae</taxon>
        <taxon>Sphingomonas</taxon>
    </lineage>
</organism>
<reference evidence="2 3" key="1">
    <citation type="submission" date="2021-06" db="EMBL/GenBank/DDBJ databases">
        <title>Sphingomonas sp. XMGL2, whole genome shotgun sequencing project.</title>
        <authorList>
            <person name="Zhao G."/>
            <person name="Shen L."/>
        </authorList>
    </citation>
    <scope>NUCLEOTIDE SEQUENCE [LARGE SCALE GENOMIC DNA]</scope>
    <source>
        <strain evidence="2 3">XMGL2</strain>
    </source>
</reference>
<dbReference type="Proteomes" id="UP000776276">
    <property type="component" value="Unassembled WGS sequence"/>
</dbReference>
<accession>A0ABS6BIF4</accession>
<dbReference type="EMBL" id="JAHKRT010000003">
    <property type="protein sequence ID" value="MBU3077607.1"/>
    <property type="molecule type" value="Genomic_DNA"/>
</dbReference>
<feature type="transmembrane region" description="Helical" evidence="1">
    <location>
        <begin position="55"/>
        <end position="75"/>
    </location>
</feature>
<proteinExistence type="predicted"/>
<feature type="transmembrane region" description="Helical" evidence="1">
    <location>
        <begin position="160"/>
        <end position="179"/>
    </location>
</feature>